<proteinExistence type="predicted"/>
<gene>
    <name evidence="2" type="ORF">CXR34_16425</name>
</gene>
<dbReference type="RefSeq" id="WP_101307026.1">
    <property type="nucleotide sequence ID" value="NZ_CP025299.1"/>
</dbReference>
<sequence>MAEAQRCVMCGLAQPTADAGGTPTCPVCGWRLGDSPDPDLPRPRVEVVYYLRWEERIKIGTSREPRRRLAAIRHQELLAFELGGRAVERARHAQFAHLREGGEWFRAEPALRAHAAELAGTVPPWHRYARWMADALRQAVS</sequence>
<feature type="domain" description="Bacteriophage T5 Orf172 DNA-binding" evidence="1">
    <location>
        <begin position="51"/>
        <end position="118"/>
    </location>
</feature>
<dbReference type="InterPro" id="IPR018306">
    <property type="entry name" value="Phage_T5_Orf172_DNA-bd"/>
</dbReference>
<reference evidence="2 3" key="1">
    <citation type="submission" date="2017-12" db="EMBL/GenBank/DDBJ databases">
        <title>Isolation and characterization of estrogens degradatiion strain Microbacterium hominis SJTG1.</title>
        <authorList>
            <person name="Xiong W."/>
            <person name="Yin C."/>
            <person name="Zheng D."/>
            <person name="Liang R."/>
        </authorList>
    </citation>
    <scope>NUCLEOTIDE SEQUENCE [LARGE SCALE GENOMIC DNA]</scope>
    <source>
        <strain evidence="2 3">SJTG1</strain>
    </source>
</reference>
<evidence type="ECO:0000313" key="2">
    <source>
        <dbReference type="EMBL" id="AUG30890.1"/>
    </source>
</evidence>
<organism evidence="2 3">
    <name type="scientific">Microbacterium hominis</name>
    <dbReference type="NCBI Taxonomy" id="162426"/>
    <lineage>
        <taxon>Bacteria</taxon>
        <taxon>Bacillati</taxon>
        <taxon>Actinomycetota</taxon>
        <taxon>Actinomycetes</taxon>
        <taxon>Micrococcales</taxon>
        <taxon>Microbacteriaceae</taxon>
        <taxon>Microbacterium</taxon>
    </lineage>
</organism>
<dbReference type="KEGG" id="mhos:CXR34_16425"/>
<protein>
    <recommendedName>
        <fullName evidence="1">Bacteriophage T5 Orf172 DNA-binding domain-containing protein</fullName>
    </recommendedName>
</protein>
<evidence type="ECO:0000259" key="1">
    <source>
        <dbReference type="SMART" id="SM00974"/>
    </source>
</evidence>
<dbReference type="AlphaFoldDB" id="A0A2K9DBB2"/>
<dbReference type="Pfam" id="PF10544">
    <property type="entry name" value="T5orf172"/>
    <property type="match status" value="1"/>
</dbReference>
<evidence type="ECO:0000313" key="3">
    <source>
        <dbReference type="Proteomes" id="UP000233276"/>
    </source>
</evidence>
<name>A0A2K9DBB2_9MICO</name>
<dbReference type="Proteomes" id="UP000233276">
    <property type="component" value="Chromosome"/>
</dbReference>
<dbReference type="EMBL" id="CP025299">
    <property type="protein sequence ID" value="AUG30890.1"/>
    <property type="molecule type" value="Genomic_DNA"/>
</dbReference>
<accession>A0A2K9DBB2</accession>
<dbReference type="SMART" id="SM00974">
    <property type="entry name" value="T5orf172"/>
    <property type="match status" value="1"/>
</dbReference>